<dbReference type="RefSeq" id="WP_067038389.1">
    <property type="nucleotide sequence ID" value="NZ_FLRA01000026.1"/>
</dbReference>
<feature type="chain" id="PRO_5008677103" evidence="2">
    <location>
        <begin position="20"/>
        <end position="104"/>
    </location>
</feature>
<dbReference type="EMBL" id="FLRB01000030">
    <property type="protein sequence ID" value="SBT22727.1"/>
    <property type="molecule type" value="Genomic_DNA"/>
</dbReference>
<dbReference type="Proteomes" id="UP000092840">
    <property type="component" value="Unassembled WGS sequence"/>
</dbReference>
<evidence type="ECO:0000256" key="1">
    <source>
        <dbReference type="ARBA" id="ARBA00022729"/>
    </source>
</evidence>
<keyword evidence="5" id="KW-1185">Reference proteome</keyword>
<reference evidence="4 5" key="2">
    <citation type="submission" date="2016-06" db="EMBL/GenBank/DDBJ databases">
        <authorList>
            <person name="Rodrigo-Torres L."/>
            <person name="Arahal D.R."/>
        </authorList>
    </citation>
    <scope>NUCLEOTIDE SEQUENCE [LARGE SCALE GENOMIC DNA]</scope>
    <source>
        <strain evidence="4 5">CECT 5116</strain>
    </source>
</reference>
<evidence type="ECO:0000313" key="5">
    <source>
        <dbReference type="Proteomes" id="UP000092840"/>
    </source>
</evidence>
<dbReference type="AlphaFoldDB" id="A0A1C3JVI0"/>
<dbReference type="PANTHER" id="PTHR36571:SF1">
    <property type="entry name" value="PROTEIN YGIW"/>
    <property type="match status" value="1"/>
</dbReference>
<gene>
    <name evidence="3" type="ORF">MGA5115_03296</name>
    <name evidence="4" type="ORF">MGA5116_03352</name>
</gene>
<dbReference type="OrthoDB" id="6107652at2"/>
<dbReference type="SUPFAM" id="SSF101756">
    <property type="entry name" value="Hypothetical protein YgiW"/>
    <property type="match status" value="1"/>
</dbReference>
<accession>A0A1C3JVI0</accession>
<organism evidence="3 6">
    <name type="scientific">Marinomonas gallaica</name>
    <dbReference type="NCBI Taxonomy" id="1806667"/>
    <lineage>
        <taxon>Bacteria</taxon>
        <taxon>Pseudomonadati</taxon>
        <taxon>Pseudomonadota</taxon>
        <taxon>Gammaproteobacteria</taxon>
        <taxon>Oceanospirillales</taxon>
        <taxon>Oceanospirillaceae</taxon>
        <taxon>Marinomonas</taxon>
    </lineage>
</organism>
<evidence type="ECO:0000313" key="6">
    <source>
        <dbReference type="Proteomes" id="UP000092871"/>
    </source>
</evidence>
<feature type="signal peptide" evidence="2">
    <location>
        <begin position="1"/>
        <end position="19"/>
    </location>
</feature>
<evidence type="ECO:0000313" key="4">
    <source>
        <dbReference type="EMBL" id="SBT22727.1"/>
    </source>
</evidence>
<reference evidence="3 6" key="1">
    <citation type="submission" date="2016-06" db="EMBL/GenBank/DDBJ databases">
        <authorList>
            <person name="Kjaerup R.B."/>
            <person name="Dalgaard T.S."/>
            <person name="Juul-Madsen H.R."/>
        </authorList>
    </citation>
    <scope>NUCLEOTIDE SEQUENCE [LARGE SCALE GENOMIC DNA]</scope>
    <source>
        <strain evidence="3 6">CECT 5115</strain>
    </source>
</reference>
<sequence length="104" mass="11423">MKRLLLTTALLAASTVTIAANDMHVSGALNARDNTQATLTGTLGKSLGHERYEFSDASGQITVEIDDDITRHITLKSGQDVTLYGEIDREHDTNEFEVDYLIIN</sequence>
<dbReference type="Gene3D" id="2.40.50.200">
    <property type="entry name" value="Bacterial OB-fold"/>
    <property type="match status" value="1"/>
</dbReference>
<name>A0A1C3JVI0_9GAMM</name>
<dbReference type="EMBL" id="FLRA01000026">
    <property type="protein sequence ID" value="SBT19135.1"/>
    <property type="molecule type" value="Genomic_DNA"/>
</dbReference>
<protein>
    <submittedName>
        <fullName evidence="3">Uncharacterized protein</fullName>
    </submittedName>
</protein>
<dbReference type="NCBIfam" id="NF033674">
    <property type="entry name" value="stress_OB_fold"/>
    <property type="match status" value="1"/>
</dbReference>
<proteinExistence type="predicted"/>
<dbReference type="Proteomes" id="UP000092871">
    <property type="component" value="Unassembled WGS sequence"/>
</dbReference>
<evidence type="ECO:0000256" key="2">
    <source>
        <dbReference type="SAM" id="SignalP"/>
    </source>
</evidence>
<evidence type="ECO:0000313" key="3">
    <source>
        <dbReference type="EMBL" id="SBT19135.1"/>
    </source>
</evidence>
<dbReference type="InterPro" id="IPR005220">
    <property type="entry name" value="CarO-like"/>
</dbReference>
<dbReference type="Pfam" id="PF04076">
    <property type="entry name" value="BOF"/>
    <property type="match status" value="1"/>
</dbReference>
<dbReference type="InterPro" id="IPR036700">
    <property type="entry name" value="BOBF_sf"/>
</dbReference>
<dbReference type="PANTHER" id="PTHR36571">
    <property type="entry name" value="PROTEIN YGIW"/>
    <property type="match status" value="1"/>
</dbReference>
<keyword evidence="1 2" id="KW-0732">Signal</keyword>